<reference evidence="1" key="2">
    <citation type="submission" date="2023-06" db="EMBL/GenBank/DDBJ databases">
        <authorList>
            <person name="Swenson N.G."/>
            <person name="Wegrzyn J.L."/>
            <person name="Mcevoy S.L."/>
        </authorList>
    </citation>
    <scope>NUCLEOTIDE SEQUENCE</scope>
    <source>
        <strain evidence="1">NS2018</strain>
        <tissue evidence="1">Leaf</tissue>
    </source>
</reference>
<dbReference type="EMBL" id="JAUESC010000001">
    <property type="protein sequence ID" value="KAK0607526.1"/>
    <property type="molecule type" value="Genomic_DNA"/>
</dbReference>
<protein>
    <submittedName>
        <fullName evidence="1">Uncharacterized protein</fullName>
    </submittedName>
</protein>
<keyword evidence="2" id="KW-1185">Reference proteome</keyword>
<dbReference type="PANTHER" id="PTHR43462:SF2">
    <property type="entry name" value="THREONYL AND ALANYL TRNA SYNTHETASE SECOND ADDITIONAL DOMAIN-CONTAINING PROTEIN"/>
    <property type="match status" value="1"/>
</dbReference>
<sequence>MFDRKAELLHSAGHLMDAGMQNVGLGHLEPGNGYFFPDGPYVEYKGMAPQSKLQSKPKELELEANAMISSGGKVSVAVLPYEEASKLCDGVLPDYIPKVSQIQTKKGMTKVFYTVGS</sequence>
<gene>
    <name evidence="1" type="ORF">LWI29_016232</name>
</gene>
<dbReference type="InterPro" id="IPR018163">
    <property type="entry name" value="Thr/Ala-tRNA-synth_IIc_edit"/>
</dbReference>
<evidence type="ECO:0000313" key="2">
    <source>
        <dbReference type="Proteomes" id="UP001168877"/>
    </source>
</evidence>
<evidence type="ECO:0000313" key="1">
    <source>
        <dbReference type="EMBL" id="KAK0607526.1"/>
    </source>
</evidence>
<organism evidence="1 2">
    <name type="scientific">Acer saccharum</name>
    <name type="common">Sugar maple</name>
    <dbReference type="NCBI Taxonomy" id="4024"/>
    <lineage>
        <taxon>Eukaryota</taxon>
        <taxon>Viridiplantae</taxon>
        <taxon>Streptophyta</taxon>
        <taxon>Embryophyta</taxon>
        <taxon>Tracheophyta</taxon>
        <taxon>Spermatophyta</taxon>
        <taxon>Magnoliopsida</taxon>
        <taxon>eudicotyledons</taxon>
        <taxon>Gunneridae</taxon>
        <taxon>Pentapetalae</taxon>
        <taxon>rosids</taxon>
        <taxon>malvids</taxon>
        <taxon>Sapindales</taxon>
        <taxon>Sapindaceae</taxon>
        <taxon>Hippocastanoideae</taxon>
        <taxon>Acereae</taxon>
        <taxon>Acer</taxon>
    </lineage>
</organism>
<dbReference type="Gene3D" id="3.30.980.10">
    <property type="entry name" value="Threonyl-trna Synthetase, Chain A, domain 2"/>
    <property type="match status" value="1"/>
</dbReference>
<dbReference type="GO" id="GO:0000166">
    <property type="term" value="F:nucleotide binding"/>
    <property type="evidence" value="ECO:0007669"/>
    <property type="project" value="InterPro"/>
</dbReference>
<proteinExistence type="predicted"/>
<reference evidence="1" key="1">
    <citation type="journal article" date="2022" name="Plant J.">
        <title>Strategies of tolerance reflected in two North American maple genomes.</title>
        <authorList>
            <person name="McEvoy S.L."/>
            <person name="Sezen U.U."/>
            <person name="Trouern-Trend A."/>
            <person name="McMahon S.M."/>
            <person name="Schaberg P.G."/>
            <person name="Yang J."/>
            <person name="Wegrzyn J.L."/>
            <person name="Swenson N.G."/>
        </authorList>
    </citation>
    <scope>NUCLEOTIDE SEQUENCE</scope>
    <source>
        <strain evidence="1">NS2018</strain>
    </source>
</reference>
<dbReference type="Proteomes" id="UP001168877">
    <property type="component" value="Unassembled WGS sequence"/>
</dbReference>
<comment type="caution">
    <text evidence="1">The sequence shown here is derived from an EMBL/GenBank/DDBJ whole genome shotgun (WGS) entry which is preliminary data.</text>
</comment>
<accession>A0AA39W9D2</accession>
<dbReference type="InterPro" id="IPR051335">
    <property type="entry name" value="Alanyl-tRNA_Editing_Enzymes"/>
</dbReference>
<dbReference type="SUPFAM" id="SSF55186">
    <property type="entry name" value="ThrRS/AlaRS common domain"/>
    <property type="match status" value="1"/>
</dbReference>
<dbReference type="PANTHER" id="PTHR43462">
    <property type="entry name" value="ALANYL-TRNA EDITING PROTEIN"/>
    <property type="match status" value="1"/>
</dbReference>
<name>A0AA39W9D2_ACESA</name>
<dbReference type="AlphaFoldDB" id="A0AA39W9D2"/>